<dbReference type="InterPro" id="IPR009003">
    <property type="entry name" value="Peptidase_S1_PA"/>
</dbReference>
<dbReference type="SMART" id="SM00020">
    <property type="entry name" value="Tryp_SPc"/>
    <property type="match status" value="1"/>
</dbReference>
<dbReference type="Pfam" id="PF00089">
    <property type="entry name" value="Trypsin"/>
    <property type="match status" value="1"/>
</dbReference>
<gene>
    <name evidence="10" type="ORF">pipiens_009798</name>
</gene>
<feature type="chain" id="PRO_5044762742" description="Peptidase S1 domain-containing protein" evidence="8">
    <location>
        <begin position="19"/>
        <end position="317"/>
    </location>
</feature>
<accession>A0ABD1DCJ1</accession>
<dbReference type="CDD" id="cd00190">
    <property type="entry name" value="Tryp_SPc"/>
    <property type="match status" value="1"/>
</dbReference>
<dbReference type="InterPro" id="IPR001254">
    <property type="entry name" value="Trypsin_dom"/>
</dbReference>
<dbReference type="GO" id="GO:0050832">
    <property type="term" value="P:defense response to fungus"/>
    <property type="evidence" value="ECO:0007669"/>
    <property type="project" value="UniProtKB-ARBA"/>
</dbReference>
<dbReference type="AlphaFoldDB" id="A0ABD1DCJ1"/>
<dbReference type="Gene3D" id="2.40.10.10">
    <property type="entry name" value="Trypsin-like serine proteases"/>
    <property type="match status" value="1"/>
</dbReference>
<evidence type="ECO:0000313" key="10">
    <source>
        <dbReference type="EMBL" id="KAL1397388.1"/>
    </source>
</evidence>
<comment type="caution">
    <text evidence="10">The sequence shown here is derived from an EMBL/GenBank/DDBJ whole genome shotgun (WGS) entry which is preliminary data.</text>
</comment>
<dbReference type="PANTHER" id="PTHR24252:SF7">
    <property type="entry name" value="HYALIN"/>
    <property type="match status" value="1"/>
</dbReference>
<dbReference type="PANTHER" id="PTHR24252">
    <property type="entry name" value="ACROSIN-RELATED"/>
    <property type="match status" value="1"/>
</dbReference>
<reference evidence="10 11" key="1">
    <citation type="submission" date="2024-05" db="EMBL/GenBank/DDBJ databases">
        <title>Culex pipiens pipiens assembly and annotation.</title>
        <authorList>
            <person name="Alout H."/>
            <person name="Durand T."/>
        </authorList>
    </citation>
    <scope>NUCLEOTIDE SEQUENCE [LARGE SCALE GENOMIC DNA]</scope>
    <source>
        <strain evidence="10">HA-2024</strain>
        <tissue evidence="10">Whole body</tissue>
    </source>
</reference>
<protein>
    <recommendedName>
        <fullName evidence="9">Peptidase S1 domain-containing protein</fullName>
    </recommendedName>
</protein>
<dbReference type="GO" id="GO:0160032">
    <property type="term" value="P:Toll receptor ligand protein activation cascade"/>
    <property type="evidence" value="ECO:0007669"/>
    <property type="project" value="UniProtKB-ARBA"/>
</dbReference>
<dbReference type="GO" id="GO:0008236">
    <property type="term" value="F:serine-type peptidase activity"/>
    <property type="evidence" value="ECO:0007669"/>
    <property type="project" value="UniProtKB-KW"/>
</dbReference>
<evidence type="ECO:0000256" key="4">
    <source>
        <dbReference type="ARBA" id="ARBA00022801"/>
    </source>
</evidence>
<dbReference type="PROSITE" id="PS00134">
    <property type="entry name" value="TRYPSIN_HIS"/>
    <property type="match status" value="1"/>
</dbReference>
<sequence>MMSLNGLLLALALGAAAGQGWIAGVASPERIAVKKCAEYRKLTVKTSTLITLSLRPTAISFEDYKCPNVVDLIVGGEAARRGEFPHQALIGYQAESDPRKIEFKCGGSLISERFVLTAAHCLSGAKPVVVRLGENDLRDEDDDQVDFDIEAIVRHPEYTIRRAYHDVALVKLAQNVIFTRQIRPACLWTGHNLNISSAIATGFGRTEFDGSTSDVLMKVQLDVLDKAECNGFTTSRKFKMGLIEGQLCVGSHSGGKDTCQGDSGGPLETVTEEKGCMFHIVGITSVGSACGYGKSPAIYTRVSSYVDWIEKVVWELD</sequence>
<evidence type="ECO:0000256" key="7">
    <source>
        <dbReference type="ARBA" id="ARBA00024195"/>
    </source>
</evidence>
<dbReference type="InterPro" id="IPR043504">
    <property type="entry name" value="Peptidase_S1_PA_chymotrypsin"/>
</dbReference>
<dbReference type="FunFam" id="2.40.10.10:FF:000015">
    <property type="entry name" value="Atrial natriuretic peptide-converting enzyme"/>
    <property type="match status" value="1"/>
</dbReference>
<keyword evidence="6" id="KW-1015">Disulfide bond</keyword>
<dbReference type="InterPro" id="IPR001314">
    <property type="entry name" value="Peptidase_S1A"/>
</dbReference>
<evidence type="ECO:0000259" key="9">
    <source>
        <dbReference type="PROSITE" id="PS50240"/>
    </source>
</evidence>
<keyword evidence="11" id="KW-1185">Reference proteome</keyword>
<comment type="similarity">
    <text evidence="7">Belongs to the peptidase S1 family. CLIP subfamily.</text>
</comment>
<keyword evidence="4" id="KW-0378">Hydrolase</keyword>
<evidence type="ECO:0000256" key="3">
    <source>
        <dbReference type="ARBA" id="ARBA00022670"/>
    </source>
</evidence>
<comment type="subcellular location">
    <subcellularLocation>
        <location evidence="1">Secreted</location>
    </subcellularLocation>
</comment>
<keyword evidence="8" id="KW-0732">Signal</keyword>
<feature type="domain" description="Peptidase S1" evidence="9">
    <location>
        <begin position="73"/>
        <end position="314"/>
    </location>
</feature>
<dbReference type="EMBL" id="JBEHCU010006326">
    <property type="protein sequence ID" value="KAL1397388.1"/>
    <property type="molecule type" value="Genomic_DNA"/>
</dbReference>
<evidence type="ECO:0000256" key="6">
    <source>
        <dbReference type="ARBA" id="ARBA00023157"/>
    </source>
</evidence>
<feature type="signal peptide" evidence="8">
    <location>
        <begin position="1"/>
        <end position="18"/>
    </location>
</feature>
<dbReference type="PROSITE" id="PS50240">
    <property type="entry name" value="TRYPSIN_DOM"/>
    <property type="match status" value="1"/>
</dbReference>
<keyword evidence="5" id="KW-0720">Serine protease</keyword>
<evidence type="ECO:0000313" key="11">
    <source>
        <dbReference type="Proteomes" id="UP001562425"/>
    </source>
</evidence>
<evidence type="ECO:0000256" key="8">
    <source>
        <dbReference type="SAM" id="SignalP"/>
    </source>
</evidence>
<evidence type="ECO:0000256" key="5">
    <source>
        <dbReference type="ARBA" id="ARBA00022825"/>
    </source>
</evidence>
<organism evidence="10 11">
    <name type="scientific">Culex pipiens pipiens</name>
    <name type="common">Northern house mosquito</name>
    <dbReference type="NCBI Taxonomy" id="38569"/>
    <lineage>
        <taxon>Eukaryota</taxon>
        <taxon>Metazoa</taxon>
        <taxon>Ecdysozoa</taxon>
        <taxon>Arthropoda</taxon>
        <taxon>Hexapoda</taxon>
        <taxon>Insecta</taxon>
        <taxon>Pterygota</taxon>
        <taxon>Neoptera</taxon>
        <taxon>Endopterygota</taxon>
        <taxon>Diptera</taxon>
        <taxon>Nematocera</taxon>
        <taxon>Culicoidea</taxon>
        <taxon>Culicidae</taxon>
        <taxon>Culicinae</taxon>
        <taxon>Culicini</taxon>
        <taxon>Culex</taxon>
        <taxon>Culex</taxon>
    </lineage>
</organism>
<dbReference type="GO" id="GO:0006508">
    <property type="term" value="P:proteolysis"/>
    <property type="evidence" value="ECO:0007669"/>
    <property type="project" value="UniProtKB-KW"/>
</dbReference>
<keyword evidence="3" id="KW-0645">Protease</keyword>
<evidence type="ECO:0000256" key="1">
    <source>
        <dbReference type="ARBA" id="ARBA00004613"/>
    </source>
</evidence>
<dbReference type="SUPFAM" id="SSF50494">
    <property type="entry name" value="Trypsin-like serine proteases"/>
    <property type="match status" value="1"/>
</dbReference>
<evidence type="ECO:0000256" key="2">
    <source>
        <dbReference type="ARBA" id="ARBA00022525"/>
    </source>
</evidence>
<dbReference type="Proteomes" id="UP001562425">
    <property type="component" value="Unassembled WGS sequence"/>
</dbReference>
<keyword evidence="2" id="KW-0964">Secreted</keyword>
<dbReference type="GO" id="GO:0005576">
    <property type="term" value="C:extracellular region"/>
    <property type="evidence" value="ECO:0007669"/>
    <property type="project" value="UniProtKB-SubCell"/>
</dbReference>
<name>A0ABD1DCJ1_CULPP</name>
<dbReference type="GO" id="GO:0035008">
    <property type="term" value="P:positive regulation of melanization defense response"/>
    <property type="evidence" value="ECO:0007669"/>
    <property type="project" value="UniProtKB-ARBA"/>
</dbReference>
<dbReference type="InterPro" id="IPR018114">
    <property type="entry name" value="TRYPSIN_HIS"/>
</dbReference>
<dbReference type="PRINTS" id="PR00722">
    <property type="entry name" value="CHYMOTRYPSIN"/>
</dbReference>
<proteinExistence type="inferred from homology"/>